<name>A0A915JR39_ROMCU</name>
<dbReference type="Proteomes" id="UP000887565">
    <property type="component" value="Unplaced"/>
</dbReference>
<sequence length="82" mass="9028">ISTTKIVEQDRYIFGTAGHFAAYVIDLAHCHSCQQLSQHETKPKSARRHGPDPNIADHSKLLTVGAQLYSLLAAPNIQSMTK</sequence>
<protein>
    <submittedName>
        <fullName evidence="3">Uncharacterized protein</fullName>
    </submittedName>
</protein>
<keyword evidence="2" id="KW-1185">Reference proteome</keyword>
<evidence type="ECO:0000313" key="2">
    <source>
        <dbReference type="Proteomes" id="UP000887565"/>
    </source>
</evidence>
<evidence type="ECO:0000256" key="1">
    <source>
        <dbReference type="SAM" id="MobiDB-lite"/>
    </source>
</evidence>
<reference evidence="3" key="1">
    <citation type="submission" date="2022-11" db="UniProtKB">
        <authorList>
            <consortium name="WormBaseParasite"/>
        </authorList>
    </citation>
    <scope>IDENTIFICATION</scope>
</reference>
<feature type="region of interest" description="Disordered" evidence="1">
    <location>
        <begin position="36"/>
        <end position="57"/>
    </location>
</feature>
<dbReference type="AlphaFoldDB" id="A0A915JR39"/>
<organism evidence="2 3">
    <name type="scientific">Romanomermis culicivorax</name>
    <name type="common">Nematode worm</name>
    <dbReference type="NCBI Taxonomy" id="13658"/>
    <lineage>
        <taxon>Eukaryota</taxon>
        <taxon>Metazoa</taxon>
        <taxon>Ecdysozoa</taxon>
        <taxon>Nematoda</taxon>
        <taxon>Enoplea</taxon>
        <taxon>Dorylaimia</taxon>
        <taxon>Mermithida</taxon>
        <taxon>Mermithoidea</taxon>
        <taxon>Mermithidae</taxon>
        <taxon>Romanomermis</taxon>
    </lineage>
</organism>
<proteinExistence type="predicted"/>
<evidence type="ECO:0000313" key="3">
    <source>
        <dbReference type="WBParaSite" id="nRc.2.0.1.t28351-RA"/>
    </source>
</evidence>
<accession>A0A915JR39</accession>
<dbReference type="WBParaSite" id="nRc.2.0.1.t28351-RA">
    <property type="protein sequence ID" value="nRc.2.0.1.t28351-RA"/>
    <property type="gene ID" value="nRc.2.0.1.g28351"/>
</dbReference>
<feature type="compositionally biased region" description="Basic and acidic residues" evidence="1">
    <location>
        <begin position="39"/>
        <end position="57"/>
    </location>
</feature>